<keyword evidence="5 9" id="KW-0627">Porphyrin biosynthesis</keyword>
<dbReference type="InterPro" id="IPR013785">
    <property type="entry name" value="Aldolase_TIM"/>
</dbReference>
<organism evidence="11 12">
    <name type="scientific">Porites lobata</name>
    <dbReference type="NCBI Taxonomy" id="104759"/>
    <lineage>
        <taxon>Eukaryota</taxon>
        <taxon>Metazoa</taxon>
        <taxon>Cnidaria</taxon>
        <taxon>Anthozoa</taxon>
        <taxon>Hexacorallia</taxon>
        <taxon>Scleractinia</taxon>
        <taxon>Fungiina</taxon>
        <taxon>Poritidae</taxon>
        <taxon>Porites</taxon>
    </lineage>
</organism>
<evidence type="ECO:0000313" key="12">
    <source>
        <dbReference type="Proteomes" id="UP001159405"/>
    </source>
</evidence>
<keyword evidence="4 9" id="KW-0456">Lyase</keyword>
<evidence type="ECO:0000256" key="10">
    <source>
        <dbReference type="RuleBase" id="RU004161"/>
    </source>
</evidence>
<dbReference type="Pfam" id="PF00490">
    <property type="entry name" value="ALAD"/>
    <property type="match status" value="1"/>
</dbReference>
<dbReference type="Proteomes" id="UP001159405">
    <property type="component" value="Unassembled WGS sequence"/>
</dbReference>
<sequence>MKRNKEIKMASSFGASLHSGYNHPATRSWQSTNTEITSSNLIYPLFISDDADAHEAISSLPGQFRIGVNNIEKVVSPVVEKGLKSVLLFGVVTKLDKSETGHNADSDVCPVILATKKLHSLYADLLICCDVCLCPYTNHGHCGILNKDGSINNPESIKRLAEVSLAYAKAGCHVIAPSDMMDNRIASIKDLLHKNGFGGKVAVMSYSAKFASSFYGPFRDAAKSAPAFGDRRCYQLPPGAKGLAARAVERDVQEGADMVMVKPGMAYLDIVRQTKDKFPDIPLAIYQVSGEYAMLYHGSKAGAFDLKTIVMECLTSMRRAGADIIITYFVPQLLDWLSEN</sequence>
<dbReference type="PANTHER" id="PTHR11458">
    <property type="entry name" value="DELTA-AMINOLEVULINIC ACID DEHYDRATASE"/>
    <property type="match status" value="1"/>
</dbReference>
<dbReference type="PROSITE" id="PS00169">
    <property type="entry name" value="D_ALA_DEHYDRATASE"/>
    <property type="match status" value="1"/>
</dbReference>
<evidence type="ECO:0000256" key="8">
    <source>
        <dbReference type="ARBA" id="ARBA00047651"/>
    </source>
</evidence>
<proteinExistence type="inferred from homology"/>
<evidence type="ECO:0000256" key="1">
    <source>
        <dbReference type="ARBA" id="ARBA00004694"/>
    </source>
</evidence>
<comment type="similarity">
    <text evidence="2 10">Belongs to the ALAD family.</text>
</comment>
<evidence type="ECO:0000256" key="4">
    <source>
        <dbReference type="ARBA" id="ARBA00023239"/>
    </source>
</evidence>
<dbReference type="Gene3D" id="3.20.20.70">
    <property type="entry name" value="Aldolase class I"/>
    <property type="match status" value="1"/>
</dbReference>
<accession>A0ABN8N2Z7</accession>
<comment type="pathway">
    <text evidence="1">Porphyrin-containing compound metabolism; protoporphyrin-IX biosynthesis; coproporphyrinogen-III from 5-aminolevulinate: step 1/4.</text>
</comment>
<evidence type="ECO:0000256" key="5">
    <source>
        <dbReference type="ARBA" id="ARBA00023244"/>
    </source>
</evidence>
<keyword evidence="3" id="KW-0350">Heme biosynthesis</keyword>
<dbReference type="InterPro" id="IPR030656">
    <property type="entry name" value="ALAD_AS"/>
</dbReference>
<evidence type="ECO:0000256" key="7">
    <source>
        <dbReference type="ARBA" id="ARBA00025861"/>
    </source>
</evidence>
<evidence type="ECO:0000256" key="2">
    <source>
        <dbReference type="ARBA" id="ARBA00008055"/>
    </source>
</evidence>
<comment type="function">
    <text evidence="6">Catalyzes an early step in the biosynthesis of tetrapyrroles. Binds two molecules of 5-aminolevulinate per subunit, each at a distinct site, and catalyzes their condensation to form porphobilinogen.</text>
</comment>
<gene>
    <name evidence="11" type="ORF">PLOB_00047969</name>
</gene>
<dbReference type="SMART" id="SM01004">
    <property type="entry name" value="ALAD"/>
    <property type="match status" value="1"/>
</dbReference>
<dbReference type="EC" id="4.2.1.24" evidence="9"/>
<dbReference type="PANTHER" id="PTHR11458:SF0">
    <property type="entry name" value="DELTA-AMINOLEVULINIC ACID DEHYDRATASE"/>
    <property type="match status" value="1"/>
</dbReference>
<evidence type="ECO:0000313" key="11">
    <source>
        <dbReference type="EMBL" id="CAH3041870.1"/>
    </source>
</evidence>
<evidence type="ECO:0000256" key="9">
    <source>
        <dbReference type="RuleBase" id="RU000515"/>
    </source>
</evidence>
<dbReference type="InterPro" id="IPR001731">
    <property type="entry name" value="ALAD"/>
</dbReference>
<dbReference type="PRINTS" id="PR00144">
    <property type="entry name" value="DALDHYDRTASE"/>
</dbReference>
<dbReference type="PIRSF" id="PIRSF001415">
    <property type="entry name" value="Porphbilin_synth"/>
    <property type="match status" value="1"/>
</dbReference>
<dbReference type="SUPFAM" id="SSF51569">
    <property type="entry name" value="Aldolase"/>
    <property type="match status" value="1"/>
</dbReference>
<keyword evidence="12" id="KW-1185">Reference proteome</keyword>
<dbReference type="EMBL" id="CALNXK010000009">
    <property type="protein sequence ID" value="CAH3041870.1"/>
    <property type="molecule type" value="Genomic_DNA"/>
</dbReference>
<reference evidence="11 12" key="1">
    <citation type="submission" date="2022-05" db="EMBL/GenBank/DDBJ databases">
        <authorList>
            <consortium name="Genoscope - CEA"/>
            <person name="William W."/>
        </authorList>
    </citation>
    <scope>NUCLEOTIDE SEQUENCE [LARGE SCALE GENOMIC DNA]</scope>
</reference>
<comment type="catalytic activity">
    <reaction evidence="8 9">
        <text>2 5-aminolevulinate = porphobilinogen + 2 H2O + H(+)</text>
        <dbReference type="Rhea" id="RHEA:24064"/>
        <dbReference type="ChEBI" id="CHEBI:15377"/>
        <dbReference type="ChEBI" id="CHEBI:15378"/>
        <dbReference type="ChEBI" id="CHEBI:58126"/>
        <dbReference type="ChEBI" id="CHEBI:356416"/>
        <dbReference type="EC" id="4.2.1.24"/>
    </reaction>
</comment>
<protein>
    <recommendedName>
        <fullName evidence="9">Delta-aminolevulinic acid dehydratase</fullName>
        <ecNumber evidence="9">4.2.1.24</ecNumber>
    </recommendedName>
</protein>
<name>A0ABN8N2Z7_9CNID</name>
<evidence type="ECO:0000256" key="6">
    <source>
        <dbReference type="ARBA" id="ARBA00025628"/>
    </source>
</evidence>
<dbReference type="NCBIfam" id="NF006762">
    <property type="entry name" value="PRK09283.1"/>
    <property type="match status" value="1"/>
</dbReference>
<comment type="caution">
    <text evidence="11">The sequence shown here is derived from an EMBL/GenBank/DDBJ whole genome shotgun (WGS) entry which is preliminary data.</text>
</comment>
<comment type="subunit">
    <text evidence="7">Homooctamer; active form. Homohexamer; low activity form.</text>
</comment>
<evidence type="ECO:0000256" key="3">
    <source>
        <dbReference type="ARBA" id="ARBA00023133"/>
    </source>
</evidence>